<reference evidence="1" key="1">
    <citation type="submission" date="2020-04" db="EMBL/GenBank/DDBJ databases">
        <authorList>
            <person name="Hogendoorn C."/>
        </authorList>
    </citation>
    <scope>NUCLEOTIDE SEQUENCE</scope>
    <source>
        <strain evidence="1">FAVT5</strain>
    </source>
</reference>
<organism evidence="1 2">
    <name type="scientific">Kyrpidia spormannii</name>
    <dbReference type="NCBI Taxonomy" id="2055160"/>
    <lineage>
        <taxon>Bacteria</taxon>
        <taxon>Bacillati</taxon>
        <taxon>Bacillota</taxon>
        <taxon>Bacilli</taxon>
        <taxon>Bacillales</taxon>
        <taxon>Alicyclobacillaceae</taxon>
        <taxon>Kyrpidia</taxon>
    </lineage>
</organism>
<protein>
    <submittedName>
        <fullName evidence="1">Transcriptional regulator containing PAS, AAA-type ATPase, and DNA-binding Fis domains</fullName>
    </submittedName>
</protein>
<keyword evidence="1" id="KW-0238">DNA-binding</keyword>
<sequence>MREWLDRVATAYFERILGNLDEIFLFIGVDTTIYYANPAYSRLIGVPREKVIGRKLRDIEPQARIIEVLETEQPVFHDYSYVASAGMDVIGNMFPVWIDGAKVGAVAIFRPISLSIAASDRKRTVDDPEDGFCRELVGKSRVFRNVLGVAHKVAKTDATVLLRGETGVGKEVLARAIHRASPFRAGPFVAVNMASVPETLLESELFGYEAGAFTGASRTGKPGLFEQADGGTLFLDEIGDVGPLLQAKLLRVLQEKHIRRLGGTRSVPVQVRLIAATNRNLEEMVEHGQFRTDLYYRISVIPIYIPALRERDEDILLLAETFKSRLEGKYGAMKTFSPRVLERFLRYSWPGNVRELEACVEYMFLMADGVLLDVQHLPPALVDPGPNRTAEPERAPWPGSATTEEPQASSGWASLRRRIEEMEREALAQALRESRTKTEAMRKVGLSRKGFYAKLKKYGLS</sequence>
<name>A0ACA8ZAE0_9BACL</name>
<proteinExistence type="predicted"/>
<gene>
    <name evidence="1" type="ORF">FAVT5_2216</name>
</gene>
<dbReference type="EMBL" id="LR792684">
    <property type="protein sequence ID" value="CAB3393113.1"/>
    <property type="molecule type" value="Genomic_DNA"/>
</dbReference>
<dbReference type="Proteomes" id="UP000501793">
    <property type="component" value="Chromosome"/>
</dbReference>
<evidence type="ECO:0000313" key="2">
    <source>
        <dbReference type="Proteomes" id="UP000501793"/>
    </source>
</evidence>
<accession>A0ACA8ZAE0</accession>
<evidence type="ECO:0000313" key="1">
    <source>
        <dbReference type="EMBL" id="CAB3393113.1"/>
    </source>
</evidence>
<keyword evidence="2" id="KW-1185">Reference proteome</keyword>